<dbReference type="Proteomes" id="UP001054252">
    <property type="component" value="Unassembled WGS sequence"/>
</dbReference>
<feature type="compositionally biased region" description="Acidic residues" evidence="1">
    <location>
        <begin position="256"/>
        <end position="265"/>
    </location>
</feature>
<evidence type="ECO:0000313" key="2">
    <source>
        <dbReference type="EMBL" id="GKV50240.1"/>
    </source>
</evidence>
<reference evidence="2 3" key="1">
    <citation type="journal article" date="2021" name="Commun. Biol.">
        <title>The genome of Shorea leprosula (Dipterocarpaceae) highlights the ecological relevance of drought in aseasonal tropical rainforests.</title>
        <authorList>
            <person name="Ng K.K.S."/>
            <person name="Kobayashi M.J."/>
            <person name="Fawcett J.A."/>
            <person name="Hatakeyama M."/>
            <person name="Paape T."/>
            <person name="Ng C.H."/>
            <person name="Ang C.C."/>
            <person name="Tnah L.H."/>
            <person name="Lee C.T."/>
            <person name="Nishiyama T."/>
            <person name="Sese J."/>
            <person name="O'Brien M.J."/>
            <person name="Copetti D."/>
            <person name="Mohd Noor M.I."/>
            <person name="Ong R.C."/>
            <person name="Putra M."/>
            <person name="Sireger I.Z."/>
            <person name="Indrioko S."/>
            <person name="Kosugi Y."/>
            <person name="Izuno A."/>
            <person name="Isagi Y."/>
            <person name="Lee S.L."/>
            <person name="Shimizu K.K."/>
        </authorList>
    </citation>
    <scope>NUCLEOTIDE SEQUENCE [LARGE SCALE GENOMIC DNA]</scope>
    <source>
        <strain evidence="2">214</strain>
    </source>
</reference>
<accession>A0AAV5MK86</accession>
<feature type="region of interest" description="Disordered" evidence="1">
    <location>
        <begin position="253"/>
        <end position="290"/>
    </location>
</feature>
<feature type="region of interest" description="Disordered" evidence="1">
    <location>
        <begin position="1"/>
        <end position="57"/>
    </location>
</feature>
<proteinExistence type="predicted"/>
<keyword evidence="3" id="KW-1185">Reference proteome</keyword>
<name>A0AAV5MK86_9ROSI</name>
<gene>
    <name evidence="2" type="ORF">SLEP1_g56952</name>
</gene>
<evidence type="ECO:0000256" key="1">
    <source>
        <dbReference type="SAM" id="MobiDB-lite"/>
    </source>
</evidence>
<organism evidence="2 3">
    <name type="scientific">Rubroshorea leprosula</name>
    <dbReference type="NCBI Taxonomy" id="152421"/>
    <lineage>
        <taxon>Eukaryota</taxon>
        <taxon>Viridiplantae</taxon>
        <taxon>Streptophyta</taxon>
        <taxon>Embryophyta</taxon>
        <taxon>Tracheophyta</taxon>
        <taxon>Spermatophyta</taxon>
        <taxon>Magnoliopsida</taxon>
        <taxon>eudicotyledons</taxon>
        <taxon>Gunneridae</taxon>
        <taxon>Pentapetalae</taxon>
        <taxon>rosids</taxon>
        <taxon>malvids</taxon>
        <taxon>Malvales</taxon>
        <taxon>Dipterocarpaceae</taxon>
        <taxon>Rubroshorea</taxon>
    </lineage>
</organism>
<dbReference type="AlphaFoldDB" id="A0AAV5MK86"/>
<protein>
    <submittedName>
        <fullName evidence="2">Uncharacterized protein</fullName>
    </submittedName>
</protein>
<sequence length="290" mass="33094">MCCCTGPSGKASCSVRRNPGGPQYDGRGRPVNGGMRSTGKKEEDEREEENQREHGEGLRRCRGQTRCRLLREESWRARRGKKILSKPYHTRTARRNPCTDHTSYYLHSTATQILRLELQPDFPSSDTDFLDRLDFGLVCSQNSPVIATTQGGADYSRNRSQVGQLTEISNEEIAGQGGCVYITSKITEELNFLIWCRSWEEEGNDIRAGIRGSHSSPACLNPRKDSHILNVSTGERPVAVQITFIHRGCEFRSMDQDEGDDDEEEERPREVKGMHFVRSNRRMKKRRRWG</sequence>
<comment type="caution">
    <text evidence="2">The sequence shown here is derived from an EMBL/GenBank/DDBJ whole genome shotgun (WGS) entry which is preliminary data.</text>
</comment>
<feature type="compositionally biased region" description="Basic and acidic residues" evidence="1">
    <location>
        <begin position="39"/>
        <end position="57"/>
    </location>
</feature>
<evidence type="ECO:0000313" key="3">
    <source>
        <dbReference type="Proteomes" id="UP001054252"/>
    </source>
</evidence>
<dbReference type="EMBL" id="BPVZ01000350">
    <property type="protein sequence ID" value="GKV50240.1"/>
    <property type="molecule type" value="Genomic_DNA"/>
</dbReference>
<feature type="compositionally biased region" description="Basic residues" evidence="1">
    <location>
        <begin position="278"/>
        <end position="290"/>
    </location>
</feature>